<dbReference type="OrthoDB" id="10263741at2759"/>
<proteinExistence type="predicted"/>
<feature type="coiled-coil region" evidence="1">
    <location>
        <begin position="330"/>
        <end position="357"/>
    </location>
</feature>
<gene>
    <name evidence="2" type="ORF">AWRI3578_g3481</name>
</gene>
<evidence type="ECO:0000313" key="3">
    <source>
        <dbReference type="Proteomes" id="UP000095605"/>
    </source>
</evidence>
<sequence>MSFNNNVKSTDALSNINILPSISKFILTDDSENNKLIQNYNMLVEKELELDTVINKKTIDLVNNSVDIINEKIAEATKSTLRIFVSNTAENQPWQQGENIDINVKPSWKLRIEGKILGNDDFLFSDMIKHISISFVDFDPSSLKVDEDDLSTEITWNHIDNHTVKFNGLDIKRFGIQNRKVRISIELKNVKPSEFISHIVELNKKNGIFKTYGTTQDLINLIVEHILSHDLIDHATGMINLEKDANLYAIVNKNLSTDDKPITEISLQELLQTSIKECIQPLKPLVFDYEIRVDKESTFGENCYDVKVQNPMEQPQLQQQKLADLKKAEHSQYLLQLEALDKEINELNAKNTKILSELNTRLIPKYNFYHELSSQKNPVEFLSQYIEQQAKINKEIISQDNGYMEDLVRRSDYYVDNEDQLKEQISLLLQNREL</sequence>
<organism evidence="2 3">
    <name type="scientific">Hanseniaspora opuntiae</name>
    <dbReference type="NCBI Taxonomy" id="211096"/>
    <lineage>
        <taxon>Eukaryota</taxon>
        <taxon>Fungi</taxon>
        <taxon>Dikarya</taxon>
        <taxon>Ascomycota</taxon>
        <taxon>Saccharomycotina</taxon>
        <taxon>Saccharomycetes</taxon>
        <taxon>Saccharomycodales</taxon>
        <taxon>Saccharomycodaceae</taxon>
        <taxon>Hanseniaspora</taxon>
    </lineage>
</organism>
<comment type="caution">
    <text evidence="2">The sequence shown here is derived from an EMBL/GenBank/DDBJ whole genome shotgun (WGS) entry which is preliminary data.</text>
</comment>
<protein>
    <submittedName>
        <fullName evidence="2">Chromatin structure-remodeling complex protein RSC6</fullName>
    </submittedName>
</protein>
<accession>A0A1E5R5I4</accession>
<evidence type="ECO:0000256" key="1">
    <source>
        <dbReference type="SAM" id="Coils"/>
    </source>
</evidence>
<dbReference type="AlphaFoldDB" id="A0A1E5R5I4"/>
<reference evidence="3" key="1">
    <citation type="journal article" date="2016" name="Genome Announc.">
        <title>Genome sequences of three species of Hanseniaspora isolated from spontaneous wine fermentations.</title>
        <authorList>
            <person name="Sternes P.R."/>
            <person name="Lee D."/>
            <person name="Kutyna D.R."/>
            <person name="Borneman A.R."/>
        </authorList>
    </citation>
    <scope>NUCLEOTIDE SEQUENCE [LARGE SCALE GENOMIC DNA]</scope>
    <source>
        <strain evidence="3">AWRI3578</strain>
    </source>
</reference>
<evidence type="ECO:0000313" key="2">
    <source>
        <dbReference type="EMBL" id="OEJ82164.1"/>
    </source>
</evidence>
<keyword evidence="3" id="KW-1185">Reference proteome</keyword>
<keyword evidence="1" id="KW-0175">Coiled coil</keyword>
<dbReference type="EMBL" id="LPNL01000008">
    <property type="protein sequence ID" value="OEJ82164.1"/>
    <property type="molecule type" value="Genomic_DNA"/>
</dbReference>
<dbReference type="Proteomes" id="UP000095605">
    <property type="component" value="Unassembled WGS sequence"/>
</dbReference>
<name>A0A1E5R5I4_9ASCO</name>